<sequence>MNSMNSFNSVYFLSDQQETNIRSIKRCPLTRKSFMKAYIRHAREVGNMVIVRNTTQEDFLKKYSDIYYGNDSAKRPDCEKIYRKVNDCYFVDNESYFKDLTEFNSKIYSAVLPLLGLKTMKMNFSKITEHIKNTHINMDAMVLEMGISTLSAQYCKDENTINMTFSNEKKNIMKELAKLNKREQQIAYIIDKLPPKFNKTLYKKSLENGNVLIDGRLNNATEITATQNVENTNVQKLKISLETTFPKLTEKELGLEAGYSSVDHVNNSFEYSCVFSDTNKTASVKKPSTYWFPKYFKGRSSRTVHP</sequence>
<reference evidence="1" key="1">
    <citation type="journal article" date="2020" name="Nature">
        <title>Giant virus diversity and host interactions through global metagenomics.</title>
        <authorList>
            <person name="Schulz F."/>
            <person name="Roux S."/>
            <person name="Paez-Espino D."/>
            <person name="Jungbluth S."/>
            <person name="Walsh D.A."/>
            <person name="Denef V.J."/>
            <person name="McMahon K.D."/>
            <person name="Konstantinidis K.T."/>
            <person name="Eloe-Fadrosh E.A."/>
            <person name="Kyrpides N.C."/>
            <person name="Woyke T."/>
        </authorList>
    </citation>
    <scope>NUCLEOTIDE SEQUENCE</scope>
    <source>
        <strain evidence="1">GVMAG-S-1102113-118</strain>
    </source>
</reference>
<accession>A0A6C0KCP0</accession>
<name>A0A6C0KCP0_9ZZZZ</name>
<evidence type="ECO:0000313" key="1">
    <source>
        <dbReference type="EMBL" id="QHU14510.1"/>
    </source>
</evidence>
<protein>
    <submittedName>
        <fullName evidence="1">Uncharacterized protein</fullName>
    </submittedName>
</protein>
<dbReference type="EMBL" id="MN740841">
    <property type="protein sequence ID" value="QHU14510.1"/>
    <property type="molecule type" value="Genomic_DNA"/>
</dbReference>
<dbReference type="AlphaFoldDB" id="A0A6C0KCP0"/>
<organism evidence="1">
    <name type="scientific">viral metagenome</name>
    <dbReference type="NCBI Taxonomy" id="1070528"/>
    <lineage>
        <taxon>unclassified sequences</taxon>
        <taxon>metagenomes</taxon>
        <taxon>organismal metagenomes</taxon>
    </lineage>
</organism>
<proteinExistence type="predicted"/>